<feature type="non-terminal residue" evidence="1">
    <location>
        <position position="201"/>
    </location>
</feature>
<comment type="caution">
    <text evidence="1">The sequence shown here is derived from an EMBL/GenBank/DDBJ whole genome shotgun (WGS) entry which is preliminary data.</text>
</comment>
<organism evidence="1">
    <name type="scientific">marine sediment metagenome</name>
    <dbReference type="NCBI Taxonomy" id="412755"/>
    <lineage>
        <taxon>unclassified sequences</taxon>
        <taxon>metagenomes</taxon>
        <taxon>ecological metagenomes</taxon>
    </lineage>
</organism>
<dbReference type="InterPro" id="IPR011047">
    <property type="entry name" value="Quinoprotein_ADH-like_sf"/>
</dbReference>
<proteinExistence type="predicted"/>
<reference evidence="1" key="1">
    <citation type="journal article" date="2014" name="Front. Microbiol.">
        <title>High frequency of phylogenetically diverse reductive dehalogenase-homologous genes in deep subseafloor sedimentary metagenomes.</title>
        <authorList>
            <person name="Kawai M."/>
            <person name="Futagami T."/>
            <person name="Toyoda A."/>
            <person name="Takaki Y."/>
            <person name="Nishi S."/>
            <person name="Hori S."/>
            <person name="Arai W."/>
            <person name="Tsubouchi T."/>
            <person name="Morono Y."/>
            <person name="Uchiyama I."/>
            <person name="Ito T."/>
            <person name="Fujiyama A."/>
            <person name="Inagaki F."/>
            <person name="Takami H."/>
        </authorList>
    </citation>
    <scope>NUCLEOTIDE SEQUENCE</scope>
    <source>
        <strain evidence="1">Expedition CK06-06</strain>
    </source>
</reference>
<name>X0STD4_9ZZZZ</name>
<gene>
    <name evidence="1" type="ORF">S01H1_16046</name>
</gene>
<dbReference type="SUPFAM" id="SSF50998">
    <property type="entry name" value="Quinoprotein alcohol dehydrogenase-like"/>
    <property type="match status" value="1"/>
</dbReference>
<accession>X0STD4</accession>
<evidence type="ECO:0000313" key="1">
    <source>
        <dbReference type="EMBL" id="GAF78411.1"/>
    </source>
</evidence>
<protein>
    <submittedName>
        <fullName evidence="1">Uncharacterized protein</fullName>
    </submittedName>
</protein>
<dbReference type="InterPro" id="IPR015943">
    <property type="entry name" value="WD40/YVTN_repeat-like_dom_sf"/>
</dbReference>
<dbReference type="Gene3D" id="2.130.10.10">
    <property type="entry name" value="YVTN repeat-like/Quinoprotein amine dehydrogenase"/>
    <property type="match status" value="1"/>
</dbReference>
<dbReference type="PANTHER" id="PTHR34512">
    <property type="entry name" value="CELL SURFACE PROTEIN"/>
    <property type="match status" value="1"/>
</dbReference>
<dbReference type="AlphaFoldDB" id="X0STD4"/>
<sequence length="201" mass="22230">MRKDLFGLTVGCALLVCVIAGARSVEADENNWPRFRGPGVMGQSDGTNLPEAWGPNENIAWKVDVPGSGWASPVVWEGKIYVTTVVSDGDEEAHKKGLYLDGDRLEPSRDVHHWQVHAYDLKDGKELWKHEVHAGVPTNGRHLKNTYASETPVADKNGVYAYFGNLGIFGFSHDGEMMWERKLPAFDTTHAWGTGKGRIQA</sequence>
<dbReference type="EMBL" id="BARS01008409">
    <property type="protein sequence ID" value="GAF78411.1"/>
    <property type="molecule type" value="Genomic_DNA"/>
</dbReference>
<dbReference type="PANTHER" id="PTHR34512:SF30">
    <property type="entry name" value="OUTER MEMBRANE PROTEIN ASSEMBLY FACTOR BAMB"/>
    <property type="match status" value="1"/>
</dbReference>